<organism evidence="1 2">
    <name type="scientific">Choiromyces venosus 120613-1</name>
    <dbReference type="NCBI Taxonomy" id="1336337"/>
    <lineage>
        <taxon>Eukaryota</taxon>
        <taxon>Fungi</taxon>
        <taxon>Dikarya</taxon>
        <taxon>Ascomycota</taxon>
        <taxon>Pezizomycotina</taxon>
        <taxon>Pezizomycetes</taxon>
        <taxon>Pezizales</taxon>
        <taxon>Tuberaceae</taxon>
        <taxon>Choiromyces</taxon>
    </lineage>
</organism>
<gene>
    <name evidence="1" type="ORF">L873DRAFT_1842396</name>
</gene>
<evidence type="ECO:0000313" key="2">
    <source>
        <dbReference type="Proteomes" id="UP000276215"/>
    </source>
</evidence>
<dbReference type="OrthoDB" id="10037309at2759"/>
<evidence type="ECO:0000313" key="1">
    <source>
        <dbReference type="EMBL" id="RPB01417.1"/>
    </source>
</evidence>
<dbReference type="AlphaFoldDB" id="A0A3N4JTB6"/>
<accession>A0A3N4JTB6</accession>
<dbReference type="CDD" id="cd16449">
    <property type="entry name" value="RING-HC"/>
    <property type="match status" value="1"/>
</dbReference>
<reference evidence="1 2" key="1">
    <citation type="journal article" date="2018" name="Nat. Ecol. Evol.">
        <title>Pezizomycetes genomes reveal the molecular basis of ectomycorrhizal truffle lifestyle.</title>
        <authorList>
            <person name="Murat C."/>
            <person name="Payen T."/>
            <person name="Noel B."/>
            <person name="Kuo A."/>
            <person name="Morin E."/>
            <person name="Chen J."/>
            <person name="Kohler A."/>
            <person name="Krizsan K."/>
            <person name="Balestrini R."/>
            <person name="Da Silva C."/>
            <person name="Montanini B."/>
            <person name="Hainaut M."/>
            <person name="Levati E."/>
            <person name="Barry K.W."/>
            <person name="Belfiori B."/>
            <person name="Cichocki N."/>
            <person name="Clum A."/>
            <person name="Dockter R.B."/>
            <person name="Fauchery L."/>
            <person name="Guy J."/>
            <person name="Iotti M."/>
            <person name="Le Tacon F."/>
            <person name="Lindquist E.A."/>
            <person name="Lipzen A."/>
            <person name="Malagnac F."/>
            <person name="Mello A."/>
            <person name="Molinier V."/>
            <person name="Miyauchi S."/>
            <person name="Poulain J."/>
            <person name="Riccioni C."/>
            <person name="Rubini A."/>
            <person name="Sitrit Y."/>
            <person name="Splivallo R."/>
            <person name="Traeger S."/>
            <person name="Wang M."/>
            <person name="Zifcakova L."/>
            <person name="Wipf D."/>
            <person name="Zambonelli A."/>
            <person name="Paolocci F."/>
            <person name="Nowrousian M."/>
            <person name="Ottonello S."/>
            <person name="Baldrian P."/>
            <person name="Spatafora J.W."/>
            <person name="Henrissat B."/>
            <person name="Nagy L.G."/>
            <person name="Aury J.M."/>
            <person name="Wincker P."/>
            <person name="Grigoriev I.V."/>
            <person name="Bonfante P."/>
            <person name="Martin F.M."/>
        </authorList>
    </citation>
    <scope>NUCLEOTIDE SEQUENCE [LARGE SCALE GENOMIC DNA]</scope>
    <source>
        <strain evidence="1 2">120613-1</strain>
    </source>
</reference>
<dbReference type="SUPFAM" id="SSF57850">
    <property type="entry name" value="RING/U-box"/>
    <property type="match status" value="1"/>
</dbReference>
<name>A0A3N4JTB6_9PEZI</name>
<dbReference type="Proteomes" id="UP000276215">
    <property type="component" value="Unassembled WGS sequence"/>
</dbReference>
<proteinExistence type="predicted"/>
<sequence length="189" mass="21056">MSNSAEYDALQIMEGLVNTFLAMPIFPRVLNGPMWQMPTIPLPDFDPPEFPPPPTSSDFDSDSIKDLDEGIECKICFRKEINVRFRECTHGVCVACTLEIWKSKVEEDDVLPSWLPCHLCRTEVNYLGALTRVGGNDEEGDAGGSTGSGSRLVTMSGETFKVSDWLSIIEWIEALSEGWSEFVREANAE</sequence>
<protein>
    <submittedName>
        <fullName evidence="1">Uncharacterized protein</fullName>
    </submittedName>
</protein>
<keyword evidence="2" id="KW-1185">Reference proteome</keyword>
<dbReference type="Gene3D" id="3.30.40.10">
    <property type="entry name" value="Zinc/RING finger domain, C3HC4 (zinc finger)"/>
    <property type="match status" value="1"/>
</dbReference>
<dbReference type="EMBL" id="ML120373">
    <property type="protein sequence ID" value="RPB01417.1"/>
    <property type="molecule type" value="Genomic_DNA"/>
</dbReference>
<dbReference type="InterPro" id="IPR013083">
    <property type="entry name" value="Znf_RING/FYVE/PHD"/>
</dbReference>